<accession>H1SFQ2</accession>
<evidence type="ECO:0000313" key="2">
    <source>
        <dbReference type="Proteomes" id="UP000005808"/>
    </source>
</evidence>
<dbReference type="AlphaFoldDB" id="H1SFQ2"/>
<sequence>MTATAQAIALPMRHTPLSTTPDTGVRVVPMEMVLPEMRGACASVAIAMQMRMCTRGAERMLME</sequence>
<gene>
    <name evidence="1" type="ORF">OR16_35907</name>
</gene>
<dbReference type="RefSeq" id="WP_006163153.1">
    <property type="nucleotide sequence ID" value="NZ_AHJE01000114.1"/>
</dbReference>
<dbReference type="Proteomes" id="UP000005808">
    <property type="component" value="Unassembled WGS sequence"/>
</dbReference>
<evidence type="ECO:0000313" key="1">
    <source>
        <dbReference type="EMBL" id="EHP38624.1"/>
    </source>
</evidence>
<proteinExistence type="predicted"/>
<name>H1SFQ2_9BURK</name>
<dbReference type="EMBL" id="AHJE01000114">
    <property type="protein sequence ID" value="EHP38624.1"/>
    <property type="molecule type" value="Genomic_DNA"/>
</dbReference>
<organism evidence="1 2">
    <name type="scientific">Cupriavidus basilensis OR16</name>
    <dbReference type="NCBI Taxonomy" id="1127483"/>
    <lineage>
        <taxon>Bacteria</taxon>
        <taxon>Pseudomonadati</taxon>
        <taxon>Pseudomonadota</taxon>
        <taxon>Betaproteobacteria</taxon>
        <taxon>Burkholderiales</taxon>
        <taxon>Burkholderiaceae</taxon>
        <taxon>Cupriavidus</taxon>
    </lineage>
</organism>
<comment type="caution">
    <text evidence="1">The sequence shown here is derived from an EMBL/GenBank/DDBJ whole genome shotgun (WGS) entry which is preliminary data.</text>
</comment>
<protein>
    <submittedName>
        <fullName evidence="1">Uncharacterized protein</fullName>
    </submittedName>
</protein>
<reference evidence="1 2" key="1">
    <citation type="journal article" date="2012" name="J. Bacteriol.">
        <title>De Novo Genome Project of Cupriavidus basilensis OR16.</title>
        <authorList>
            <person name="Cserhati M."/>
            <person name="Kriszt B."/>
            <person name="Szoboszlay S."/>
            <person name="Toth A."/>
            <person name="Szabo I."/>
            <person name="Tancsics A."/>
            <person name="Nagy I."/>
            <person name="Horvath B."/>
            <person name="Nagy I."/>
            <person name="Kukolya J."/>
        </authorList>
    </citation>
    <scope>NUCLEOTIDE SEQUENCE [LARGE SCALE GENOMIC DNA]</scope>
    <source>
        <strain evidence="1 2">OR16</strain>
    </source>
</reference>